<evidence type="ECO:0000313" key="2">
    <source>
        <dbReference type="Proteomes" id="UP000182057"/>
    </source>
</evidence>
<gene>
    <name evidence="1" type="ORF">TFUB20_01742</name>
</gene>
<dbReference type="EMBL" id="FMMM01000061">
    <property type="protein sequence ID" value="SCQ22525.1"/>
    <property type="molecule type" value="Genomic_DNA"/>
</dbReference>
<proteinExistence type="predicted"/>
<organism evidence="1 2">
    <name type="scientific">Tannerella forsythia</name>
    <name type="common">Bacteroides forsythus</name>
    <dbReference type="NCBI Taxonomy" id="28112"/>
    <lineage>
        <taxon>Bacteria</taxon>
        <taxon>Pseudomonadati</taxon>
        <taxon>Bacteroidota</taxon>
        <taxon>Bacteroidia</taxon>
        <taxon>Bacteroidales</taxon>
        <taxon>Tannerellaceae</taxon>
        <taxon>Tannerella</taxon>
    </lineage>
</organism>
<reference evidence="1 2" key="1">
    <citation type="submission" date="2016-09" db="EMBL/GenBank/DDBJ databases">
        <authorList>
            <person name="Capua I."/>
            <person name="De Benedictis P."/>
            <person name="Joannis T."/>
            <person name="Lombin L.H."/>
            <person name="Cattoli G."/>
        </authorList>
    </citation>
    <scope>NUCLEOTIDE SEQUENCE [LARGE SCALE GENOMIC DNA]</scope>
    <source>
        <strain evidence="1 2">UB20</strain>
    </source>
</reference>
<accession>A0A1D3UN10</accession>
<name>A0A1D3UN10_TANFO</name>
<protein>
    <submittedName>
        <fullName evidence="1">Uncharacterized protein</fullName>
    </submittedName>
</protein>
<sequence length="80" mass="9352">MYIQECSFKLTIMKTEKILTEELKEVMTKEKKHFTEQSGDLSEIYAKLSKIGIDIKSTYSLPLKDTIGKVFREQIQFKNS</sequence>
<dbReference type="AlphaFoldDB" id="A0A1D3UN10"/>
<dbReference type="Proteomes" id="UP000182057">
    <property type="component" value="Unassembled WGS sequence"/>
</dbReference>
<evidence type="ECO:0000313" key="1">
    <source>
        <dbReference type="EMBL" id="SCQ22525.1"/>
    </source>
</evidence>